<evidence type="ECO:0000313" key="3">
    <source>
        <dbReference type="Proteomes" id="UP000825729"/>
    </source>
</evidence>
<evidence type="ECO:0000256" key="1">
    <source>
        <dbReference type="SAM" id="MobiDB-lite"/>
    </source>
</evidence>
<accession>A0AAV7F9A1</accession>
<protein>
    <submittedName>
        <fullName evidence="2">Uncharacterized protein</fullName>
    </submittedName>
</protein>
<evidence type="ECO:0000313" key="2">
    <source>
        <dbReference type="EMBL" id="KAG9457745.1"/>
    </source>
</evidence>
<feature type="region of interest" description="Disordered" evidence="1">
    <location>
        <begin position="76"/>
        <end position="113"/>
    </location>
</feature>
<feature type="compositionally biased region" description="Basic residues" evidence="1">
    <location>
        <begin position="103"/>
        <end position="113"/>
    </location>
</feature>
<dbReference type="EMBL" id="JAINDJ010000002">
    <property type="protein sequence ID" value="KAG9457745.1"/>
    <property type="molecule type" value="Genomic_DNA"/>
</dbReference>
<proteinExistence type="predicted"/>
<feature type="region of interest" description="Disordered" evidence="1">
    <location>
        <begin position="1"/>
        <end position="53"/>
    </location>
</feature>
<name>A0AAV7F9A1_ARIFI</name>
<keyword evidence="3" id="KW-1185">Reference proteome</keyword>
<feature type="compositionally biased region" description="Basic and acidic residues" evidence="1">
    <location>
        <begin position="44"/>
        <end position="53"/>
    </location>
</feature>
<dbReference type="Proteomes" id="UP000825729">
    <property type="component" value="Unassembled WGS sequence"/>
</dbReference>
<reference evidence="2 3" key="1">
    <citation type="submission" date="2021-07" db="EMBL/GenBank/DDBJ databases">
        <title>The Aristolochia fimbriata genome: insights into angiosperm evolution, floral development and chemical biosynthesis.</title>
        <authorList>
            <person name="Jiao Y."/>
        </authorList>
    </citation>
    <scope>NUCLEOTIDE SEQUENCE [LARGE SCALE GENOMIC DNA]</scope>
    <source>
        <strain evidence="2">IBCAS-2021</strain>
        <tissue evidence="2">Leaf</tissue>
    </source>
</reference>
<dbReference type="AlphaFoldDB" id="A0AAV7F9A1"/>
<sequence length="113" mass="12776">MHGDAVQPPSTSPKAPSTLFNLPSGLEGPVPVLTMPTDVSRSNRSWDRERQIKKEGEDCDDGRVMEKRTRKMMKAKMNSLCDHSGGEKQRTGTCKERKEFKFQRGKKGRKGLR</sequence>
<gene>
    <name evidence="2" type="ORF">H6P81_002253</name>
</gene>
<feature type="compositionally biased region" description="Basic and acidic residues" evidence="1">
    <location>
        <begin position="84"/>
        <end position="102"/>
    </location>
</feature>
<feature type="compositionally biased region" description="Polar residues" evidence="1">
    <location>
        <begin position="8"/>
        <end position="21"/>
    </location>
</feature>
<organism evidence="2 3">
    <name type="scientific">Aristolochia fimbriata</name>
    <name type="common">White veined hardy Dutchman's pipe vine</name>
    <dbReference type="NCBI Taxonomy" id="158543"/>
    <lineage>
        <taxon>Eukaryota</taxon>
        <taxon>Viridiplantae</taxon>
        <taxon>Streptophyta</taxon>
        <taxon>Embryophyta</taxon>
        <taxon>Tracheophyta</taxon>
        <taxon>Spermatophyta</taxon>
        <taxon>Magnoliopsida</taxon>
        <taxon>Magnoliidae</taxon>
        <taxon>Piperales</taxon>
        <taxon>Aristolochiaceae</taxon>
        <taxon>Aristolochia</taxon>
    </lineage>
</organism>
<comment type="caution">
    <text evidence="2">The sequence shown here is derived from an EMBL/GenBank/DDBJ whole genome shotgun (WGS) entry which is preliminary data.</text>
</comment>